<evidence type="ECO:0000313" key="2">
    <source>
        <dbReference type="EMBL" id="OAI27060.1"/>
    </source>
</evidence>
<protein>
    <recommendedName>
        <fullName evidence="4">PEP-CTERM protein-sorting domain-containing protein</fullName>
    </recommendedName>
</protein>
<evidence type="ECO:0008006" key="4">
    <source>
        <dbReference type="Google" id="ProtNLM"/>
    </source>
</evidence>
<organism evidence="2 3">
    <name type="scientific">Methylomonas koyamae</name>
    <dbReference type="NCBI Taxonomy" id="702114"/>
    <lineage>
        <taxon>Bacteria</taxon>
        <taxon>Pseudomonadati</taxon>
        <taxon>Pseudomonadota</taxon>
        <taxon>Gammaproteobacteria</taxon>
        <taxon>Methylococcales</taxon>
        <taxon>Methylococcaceae</taxon>
        <taxon>Methylomonas</taxon>
    </lineage>
</organism>
<reference evidence="2 3" key="1">
    <citation type="submission" date="2016-03" db="EMBL/GenBank/DDBJ databases">
        <authorList>
            <person name="Heylen K."/>
            <person name="De Vos P."/>
            <person name="Vekeman B."/>
        </authorList>
    </citation>
    <scope>NUCLEOTIDE SEQUENCE [LARGE SCALE GENOMIC DNA]</scope>
    <source>
        <strain evidence="2 3">R-49807</strain>
    </source>
</reference>
<dbReference type="Proteomes" id="UP000077734">
    <property type="component" value="Unassembled WGS sequence"/>
</dbReference>
<dbReference type="AlphaFoldDB" id="A0AA91DE60"/>
<feature type="chain" id="PRO_5041683829" description="PEP-CTERM protein-sorting domain-containing protein" evidence="1">
    <location>
        <begin position="28"/>
        <end position="222"/>
    </location>
</feature>
<dbReference type="RefSeq" id="WP_064026567.1">
    <property type="nucleotide sequence ID" value="NZ_LUUL01000066.1"/>
</dbReference>
<dbReference type="EMBL" id="LUUL01000066">
    <property type="protein sequence ID" value="OAI27060.1"/>
    <property type="molecule type" value="Genomic_DNA"/>
</dbReference>
<proteinExistence type="predicted"/>
<keyword evidence="1" id="KW-0732">Signal</keyword>
<sequence>MFIKTLKSSLPALALLCSLSISPSAGASVLTIDNFTHVQTAIDRGNTVGSPTTVDHLTGTDLTNASRTFSAVASGTTYANKEEIASGGNVLKITNGGTSAGTASIVWNFDPINFTAHGNAILLEILSIDLGVQVEMIANGSSTSGVQSFSGPGSFWLGFDEFSDPAAFSSVNSFRLNFSGPAAWDGQFRVLATSFPVPLPPAFWLMGSVLLGGLGIRRSSTR</sequence>
<comment type="caution">
    <text evidence="2">The sequence shown here is derived from an EMBL/GenBank/DDBJ whole genome shotgun (WGS) entry which is preliminary data.</text>
</comment>
<evidence type="ECO:0000256" key="1">
    <source>
        <dbReference type="SAM" id="SignalP"/>
    </source>
</evidence>
<accession>A0AA91DE60</accession>
<gene>
    <name evidence="2" type="ORF">A1356_10160</name>
</gene>
<feature type="signal peptide" evidence="1">
    <location>
        <begin position="1"/>
        <end position="27"/>
    </location>
</feature>
<evidence type="ECO:0000313" key="3">
    <source>
        <dbReference type="Proteomes" id="UP000077734"/>
    </source>
</evidence>
<keyword evidence="3" id="KW-1185">Reference proteome</keyword>
<name>A0AA91DE60_9GAMM</name>